<keyword evidence="2" id="KW-0812">Transmembrane</keyword>
<organism evidence="3 4">
    <name type="scientific">Pokkaliibacter plantistimulans</name>
    <dbReference type="NCBI Taxonomy" id="1635171"/>
    <lineage>
        <taxon>Bacteria</taxon>
        <taxon>Pseudomonadati</taxon>
        <taxon>Pseudomonadota</taxon>
        <taxon>Gammaproteobacteria</taxon>
        <taxon>Oceanospirillales</taxon>
        <taxon>Balneatrichaceae</taxon>
        <taxon>Pokkaliibacter</taxon>
    </lineage>
</organism>
<name>A0ABX5M2U2_9GAMM</name>
<keyword evidence="2" id="KW-0472">Membrane</keyword>
<gene>
    <name evidence="3" type="ORF">WH50_07115</name>
</gene>
<keyword evidence="2" id="KW-1133">Transmembrane helix</keyword>
<accession>A0ABX5M2U2</accession>
<comment type="caution">
    <text evidence="3">The sequence shown here is derived from an EMBL/GenBank/DDBJ whole genome shotgun (WGS) entry which is preliminary data.</text>
</comment>
<keyword evidence="4" id="KW-1185">Reference proteome</keyword>
<protein>
    <recommendedName>
        <fullName evidence="5">Sugar transporter</fullName>
    </recommendedName>
</protein>
<evidence type="ECO:0000256" key="1">
    <source>
        <dbReference type="SAM" id="Coils"/>
    </source>
</evidence>
<evidence type="ECO:0000256" key="2">
    <source>
        <dbReference type="SAM" id="Phobius"/>
    </source>
</evidence>
<feature type="coiled-coil region" evidence="1">
    <location>
        <begin position="223"/>
        <end position="285"/>
    </location>
</feature>
<evidence type="ECO:0008006" key="5">
    <source>
        <dbReference type="Google" id="ProtNLM"/>
    </source>
</evidence>
<feature type="transmembrane region" description="Helical" evidence="2">
    <location>
        <begin position="22"/>
        <end position="40"/>
    </location>
</feature>
<evidence type="ECO:0000313" key="4">
    <source>
        <dbReference type="Proteomes" id="UP000248090"/>
    </source>
</evidence>
<keyword evidence="1" id="KW-0175">Coiled coil</keyword>
<dbReference type="PANTHER" id="PTHR32309:SF13">
    <property type="entry name" value="FERRIC ENTEROBACTIN TRANSPORT PROTEIN FEPE"/>
    <property type="match status" value="1"/>
</dbReference>
<dbReference type="InterPro" id="IPR050445">
    <property type="entry name" value="Bact_polysacc_biosynth/exp"/>
</dbReference>
<dbReference type="PANTHER" id="PTHR32309">
    <property type="entry name" value="TYROSINE-PROTEIN KINASE"/>
    <property type="match status" value="1"/>
</dbReference>
<reference evidence="3 4" key="1">
    <citation type="submission" date="2015-03" db="EMBL/GenBank/DDBJ databases">
        <authorList>
            <person name="Krishnan R."/>
            <person name="Midha S."/>
            <person name="Patil P.B."/>
            <person name="Rameshkumar N."/>
        </authorList>
    </citation>
    <scope>NUCLEOTIDE SEQUENCE [LARGE SCALE GENOMIC DNA]</scope>
    <source>
        <strain evidence="3 4">L1E11</strain>
    </source>
</reference>
<evidence type="ECO:0000313" key="3">
    <source>
        <dbReference type="EMBL" id="PXF31983.1"/>
    </source>
</evidence>
<dbReference type="EMBL" id="LAPT01000028">
    <property type="protein sequence ID" value="PXF31983.1"/>
    <property type="molecule type" value="Genomic_DNA"/>
</dbReference>
<dbReference type="Proteomes" id="UP000248090">
    <property type="component" value="Unassembled WGS sequence"/>
</dbReference>
<proteinExistence type="predicted"/>
<sequence>MIFPSNHAAPAKQGKKIWWKRPFLLIVVLPIFLIATYLLAVESDRYVSYASVIVKQSDELSTATGELSLLGSALGKSGNSDLLLVQEYVLSRDMMKYLESELHLRNHYENSGADPLSKAWTFFNQEDMYRYYKNHVSADIDTVSGVLNVQVQAFTPEYSQKVVQAIIKRSEWFINQISQNLAREQVSFVEGELKRSQDLLRGSQKDVIDFQQKFGLFSPEQDGAAMQGNVNQLEAQLVQAEADLKAQLSYMSSSAPDVIRSKSKITALNKQLALERAKLASSEKKNTLSDMNAQYQDLKISADFALDAYKSALISLEKARIDAYRKLKNLVVIDSPSLPESAELPNRMYNLLTASILIILLYGIGVIILATIREHKDM</sequence>
<feature type="transmembrane region" description="Helical" evidence="2">
    <location>
        <begin position="348"/>
        <end position="372"/>
    </location>
</feature>